<dbReference type="Proteomes" id="UP000663844">
    <property type="component" value="Unassembled WGS sequence"/>
</dbReference>
<evidence type="ECO:0000313" key="8">
    <source>
        <dbReference type="EMBL" id="CAF0827966.1"/>
    </source>
</evidence>
<evidence type="ECO:0000313" key="12">
    <source>
        <dbReference type="EMBL" id="CAF3890627.1"/>
    </source>
</evidence>
<evidence type="ECO:0000313" key="13">
    <source>
        <dbReference type="Proteomes" id="UP000663891"/>
    </source>
</evidence>
<evidence type="ECO:0000256" key="6">
    <source>
        <dbReference type="SAM" id="Phobius"/>
    </source>
</evidence>
<accession>A0A813XKS8</accession>
<proteinExistence type="inferred from homology"/>
<evidence type="ECO:0000256" key="3">
    <source>
        <dbReference type="ARBA" id="ARBA00022692"/>
    </source>
</evidence>
<dbReference type="EMBL" id="CAJOAY010001824">
    <property type="protein sequence ID" value="CAF3890627.1"/>
    <property type="molecule type" value="Genomic_DNA"/>
</dbReference>
<name>A0A813XKS8_9BILA</name>
<dbReference type="EMBL" id="CAJNOE010000056">
    <property type="protein sequence ID" value="CAF0827966.1"/>
    <property type="molecule type" value="Genomic_DNA"/>
</dbReference>
<dbReference type="AlphaFoldDB" id="A0A813XKS8"/>
<feature type="transmembrane region" description="Helical" evidence="6">
    <location>
        <begin position="49"/>
        <end position="73"/>
    </location>
</feature>
<organism evidence="9 13">
    <name type="scientific">Adineta steineri</name>
    <dbReference type="NCBI Taxonomy" id="433720"/>
    <lineage>
        <taxon>Eukaryota</taxon>
        <taxon>Metazoa</taxon>
        <taxon>Spiralia</taxon>
        <taxon>Gnathifera</taxon>
        <taxon>Rotifera</taxon>
        <taxon>Eurotatoria</taxon>
        <taxon>Bdelloidea</taxon>
        <taxon>Adinetida</taxon>
        <taxon>Adinetidae</taxon>
        <taxon>Adineta</taxon>
    </lineage>
</organism>
<evidence type="ECO:0000313" key="7">
    <source>
        <dbReference type="EMBL" id="CAF0728671.1"/>
    </source>
</evidence>
<dbReference type="OrthoDB" id="9989762at2759"/>
<dbReference type="GO" id="GO:0016020">
    <property type="term" value="C:membrane"/>
    <property type="evidence" value="ECO:0007669"/>
    <property type="project" value="UniProtKB-SubCell"/>
</dbReference>
<evidence type="ECO:0000313" key="11">
    <source>
        <dbReference type="EMBL" id="CAF3721755.1"/>
    </source>
</evidence>
<gene>
    <name evidence="8" type="ORF">IZO911_LOCUS8371</name>
    <name evidence="7" type="ORF">JYZ213_LOCUS1010</name>
    <name evidence="10" type="ORF">KXQ929_LOCUS4160</name>
    <name evidence="12" type="ORF">OKA104_LOCUS23636</name>
    <name evidence="11" type="ORF">OXD698_LOCUS13688</name>
    <name evidence="9" type="ORF">VCS650_LOCUS7773</name>
</gene>
<sequence>MFGSRAFTSTAAGHRCATSAKFTSTRQVDNDIPERYQIADVEDEKDPKRSLACAIISSAFCPFLGIIAIFYAIRAVRAYSQGFYAESSTFYKKAIRWSLITFIIGLVLGSIIAFIFFVKAVLFV</sequence>
<dbReference type="Pfam" id="PF04505">
    <property type="entry name" value="CD225"/>
    <property type="match status" value="1"/>
</dbReference>
<feature type="transmembrane region" description="Helical" evidence="6">
    <location>
        <begin position="94"/>
        <end position="118"/>
    </location>
</feature>
<evidence type="ECO:0000313" key="9">
    <source>
        <dbReference type="EMBL" id="CAF0872004.1"/>
    </source>
</evidence>
<dbReference type="Proteomes" id="UP000663881">
    <property type="component" value="Unassembled WGS sequence"/>
</dbReference>
<evidence type="ECO:0000256" key="4">
    <source>
        <dbReference type="ARBA" id="ARBA00022989"/>
    </source>
</evidence>
<dbReference type="EMBL" id="CAJNOG010000004">
    <property type="protein sequence ID" value="CAF0728671.1"/>
    <property type="molecule type" value="Genomic_DNA"/>
</dbReference>
<dbReference type="Proteomes" id="UP000663860">
    <property type="component" value="Unassembled WGS sequence"/>
</dbReference>
<comment type="caution">
    <text evidence="9">The sequence shown here is derived from an EMBL/GenBank/DDBJ whole genome shotgun (WGS) entry which is preliminary data.</text>
</comment>
<evidence type="ECO:0000256" key="2">
    <source>
        <dbReference type="ARBA" id="ARBA00006843"/>
    </source>
</evidence>
<evidence type="ECO:0000256" key="5">
    <source>
        <dbReference type="ARBA" id="ARBA00023136"/>
    </source>
</evidence>
<dbReference type="InterPro" id="IPR007593">
    <property type="entry name" value="CD225/Dispanin_fam"/>
</dbReference>
<keyword evidence="5 6" id="KW-0472">Membrane</keyword>
<evidence type="ECO:0000313" key="10">
    <source>
        <dbReference type="EMBL" id="CAF3581755.1"/>
    </source>
</evidence>
<keyword evidence="4 6" id="KW-1133">Transmembrane helix</keyword>
<comment type="similarity">
    <text evidence="2">Belongs to the CD225/Dispanin family.</text>
</comment>
<comment type="subcellular location">
    <subcellularLocation>
        <location evidence="1">Membrane</location>
    </subcellularLocation>
</comment>
<dbReference type="EMBL" id="CAJOAZ010000841">
    <property type="protein sequence ID" value="CAF3721755.1"/>
    <property type="molecule type" value="Genomic_DNA"/>
</dbReference>
<dbReference type="Proteomes" id="UP000663891">
    <property type="component" value="Unassembled WGS sequence"/>
</dbReference>
<dbReference type="Proteomes" id="UP000663845">
    <property type="component" value="Unassembled WGS sequence"/>
</dbReference>
<dbReference type="EMBL" id="CAJNON010000050">
    <property type="protein sequence ID" value="CAF0872004.1"/>
    <property type="molecule type" value="Genomic_DNA"/>
</dbReference>
<protein>
    <submittedName>
        <fullName evidence="9">Uncharacterized protein</fullName>
    </submittedName>
</protein>
<evidence type="ECO:0000256" key="1">
    <source>
        <dbReference type="ARBA" id="ARBA00004370"/>
    </source>
</evidence>
<reference evidence="9" key="1">
    <citation type="submission" date="2021-02" db="EMBL/GenBank/DDBJ databases">
        <authorList>
            <person name="Nowell W R."/>
        </authorList>
    </citation>
    <scope>NUCLEOTIDE SEQUENCE</scope>
</reference>
<dbReference type="Proteomes" id="UP000663868">
    <property type="component" value="Unassembled WGS sequence"/>
</dbReference>
<keyword evidence="3 6" id="KW-0812">Transmembrane</keyword>
<dbReference type="EMBL" id="CAJOBB010000140">
    <property type="protein sequence ID" value="CAF3581755.1"/>
    <property type="molecule type" value="Genomic_DNA"/>
</dbReference>